<dbReference type="AlphaFoldDB" id="A0A2I0IDY9"/>
<reference evidence="1 2" key="1">
    <citation type="submission" date="2017-11" db="EMBL/GenBank/DDBJ databases">
        <title>De-novo sequencing of pomegranate (Punica granatum L.) genome.</title>
        <authorList>
            <person name="Akparov Z."/>
            <person name="Amiraslanov A."/>
            <person name="Hajiyeva S."/>
            <person name="Abbasov M."/>
            <person name="Kaur K."/>
            <person name="Hamwieh A."/>
            <person name="Solovyev V."/>
            <person name="Salamov A."/>
            <person name="Braich B."/>
            <person name="Kosarev P."/>
            <person name="Mahmoud A."/>
            <person name="Hajiyev E."/>
            <person name="Babayeva S."/>
            <person name="Izzatullayeva V."/>
            <person name="Mammadov A."/>
            <person name="Mammadov A."/>
            <person name="Sharifova S."/>
            <person name="Ojaghi J."/>
            <person name="Eynullazada K."/>
            <person name="Bayramov B."/>
            <person name="Abdulazimova A."/>
            <person name="Shahmuradov I."/>
        </authorList>
    </citation>
    <scope>NUCLEOTIDE SEQUENCE [LARGE SCALE GENOMIC DNA]</scope>
    <source>
        <strain evidence="2">cv. AG2017</strain>
        <tissue evidence="1">Leaf</tissue>
    </source>
</reference>
<gene>
    <name evidence="1" type="ORF">CRG98_037430</name>
</gene>
<comment type="caution">
    <text evidence="1">The sequence shown here is derived from an EMBL/GenBank/DDBJ whole genome shotgun (WGS) entry which is preliminary data.</text>
</comment>
<name>A0A2I0IDY9_PUNGR</name>
<dbReference type="PANTHER" id="PTHR34222">
    <property type="entry name" value="GAG_PRE-INTEGRS DOMAIN-CONTAINING PROTEIN"/>
    <property type="match status" value="1"/>
</dbReference>
<dbReference type="Proteomes" id="UP000233551">
    <property type="component" value="Unassembled WGS sequence"/>
</dbReference>
<dbReference type="PANTHER" id="PTHR34222:SF79">
    <property type="entry name" value="RETROVIRUS-RELATED POL POLYPROTEIN FROM TRANSPOSON TNT 1-94"/>
    <property type="match status" value="1"/>
</dbReference>
<accession>A0A2I0IDY9</accession>
<evidence type="ECO:0000313" key="1">
    <source>
        <dbReference type="EMBL" id="PKI42191.1"/>
    </source>
</evidence>
<sequence length="223" mass="24670">MCTCDGRAQLATQKEKEKVYQFLIGLNPEFSTIWSQILSMDPLSNVNRAHSMAAHDEAQRLINQGRDSSSKAMGFATKIANDYGGSNHNFDGSNKGDFKARGRPFCDYCGRNGTEPPAISFMDIRPPINRLNRDRKGFLQGNRGRGGKFEAFSPFIQQQRGNVGFRFGSSNPGQSGNYYSGSPSNVRSAHLTYGLWRPNHSAQELVHHNSTDHMAAQAQAHGD</sequence>
<organism evidence="1 2">
    <name type="scientific">Punica granatum</name>
    <name type="common">Pomegranate</name>
    <dbReference type="NCBI Taxonomy" id="22663"/>
    <lineage>
        <taxon>Eukaryota</taxon>
        <taxon>Viridiplantae</taxon>
        <taxon>Streptophyta</taxon>
        <taxon>Embryophyta</taxon>
        <taxon>Tracheophyta</taxon>
        <taxon>Spermatophyta</taxon>
        <taxon>Magnoliopsida</taxon>
        <taxon>eudicotyledons</taxon>
        <taxon>Gunneridae</taxon>
        <taxon>Pentapetalae</taxon>
        <taxon>rosids</taxon>
        <taxon>malvids</taxon>
        <taxon>Myrtales</taxon>
        <taxon>Lythraceae</taxon>
        <taxon>Punica</taxon>
    </lineage>
</organism>
<proteinExistence type="predicted"/>
<keyword evidence="2" id="KW-1185">Reference proteome</keyword>
<evidence type="ECO:0000313" key="2">
    <source>
        <dbReference type="Proteomes" id="UP000233551"/>
    </source>
</evidence>
<dbReference type="EMBL" id="PGOL01003218">
    <property type="protein sequence ID" value="PKI42191.1"/>
    <property type="molecule type" value="Genomic_DNA"/>
</dbReference>
<protein>
    <submittedName>
        <fullName evidence="1">Uncharacterized protein</fullName>
    </submittedName>
</protein>